<dbReference type="AlphaFoldDB" id="A0A9Q9J7V7"/>
<dbReference type="Pfam" id="PF01321">
    <property type="entry name" value="Creatinase_N"/>
    <property type="match status" value="1"/>
</dbReference>
<dbReference type="Pfam" id="PF00557">
    <property type="entry name" value="Peptidase_M24"/>
    <property type="match status" value="1"/>
</dbReference>
<dbReference type="GO" id="GO:0008235">
    <property type="term" value="F:metalloexopeptidase activity"/>
    <property type="evidence" value="ECO:0007669"/>
    <property type="project" value="UniProtKB-ARBA"/>
</dbReference>
<organism evidence="5 6">
    <name type="scientific">Ligilactobacillus agilis</name>
    <dbReference type="NCBI Taxonomy" id="1601"/>
    <lineage>
        <taxon>Bacteria</taxon>
        <taxon>Bacillati</taxon>
        <taxon>Bacillota</taxon>
        <taxon>Bacilli</taxon>
        <taxon>Lactobacillales</taxon>
        <taxon>Lactobacillaceae</taxon>
        <taxon>Ligilactobacillus</taxon>
    </lineage>
</organism>
<dbReference type="PANTHER" id="PTHR46112:SF3">
    <property type="entry name" value="AMINOPEPTIDASE YPDF"/>
    <property type="match status" value="1"/>
</dbReference>
<dbReference type="PANTHER" id="PTHR46112">
    <property type="entry name" value="AMINOPEPTIDASE"/>
    <property type="match status" value="1"/>
</dbReference>
<evidence type="ECO:0000313" key="5">
    <source>
        <dbReference type="EMBL" id="UXC62788.1"/>
    </source>
</evidence>
<reference evidence="5" key="1">
    <citation type="submission" date="2022-09" db="EMBL/GenBank/DDBJ databases">
        <title>Complete genome of Ligilactobacillus agilis AM_LB6, isolated from chicken feces.</title>
        <authorList>
            <person name="den Bakker H.C."/>
            <person name="Mann A."/>
        </authorList>
    </citation>
    <scope>NUCLEOTIDE SEQUENCE</scope>
    <source>
        <strain evidence="5">AM_LB6</strain>
    </source>
</reference>
<name>A0A9Q9J7V7_9LACO</name>
<dbReference type="PRINTS" id="PR00599">
    <property type="entry name" value="MAPEPTIDASE"/>
</dbReference>
<dbReference type="GO" id="GO:0004177">
    <property type="term" value="F:aminopeptidase activity"/>
    <property type="evidence" value="ECO:0007669"/>
    <property type="project" value="UniProtKB-KW"/>
</dbReference>
<evidence type="ECO:0000256" key="2">
    <source>
        <dbReference type="ARBA" id="ARBA00022801"/>
    </source>
</evidence>
<dbReference type="EMBL" id="CP104396">
    <property type="protein sequence ID" value="UXC62788.1"/>
    <property type="molecule type" value="Genomic_DNA"/>
</dbReference>
<dbReference type="InterPro" id="IPR000587">
    <property type="entry name" value="Creatinase_N"/>
</dbReference>
<keyword evidence="5" id="KW-0645">Protease</keyword>
<keyword evidence="2" id="KW-0378">Hydrolase</keyword>
<dbReference type="SUPFAM" id="SSF55920">
    <property type="entry name" value="Creatinase/aminopeptidase"/>
    <property type="match status" value="1"/>
</dbReference>
<keyword evidence="1" id="KW-0479">Metal-binding</keyword>
<dbReference type="GeneID" id="75137530"/>
<evidence type="ECO:0000256" key="1">
    <source>
        <dbReference type="ARBA" id="ARBA00022723"/>
    </source>
</evidence>
<evidence type="ECO:0000259" key="3">
    <source>
        <dbReference type="Pfam" id="PF00557"/>
    </source>
</evidence>
<dbReference type="CDD" id="cd01092">
    <property type="entry name" value="APP-like"/>
    <property type="match status" value="1"/>
</dbReference>
<evidence type="ECO:0000259" key="4">
    <source>
        <dbReference type="Pfam" id="PF01321"/>
    </source>
</evidence>
<dbReference type="InterPro" id="IPR001714">
    <property type="entry name" value="Pept_M24_MAP"/>
</dbReference>
<dbReference type="InterPro" id="IPR036005">
    <property type="entry name" value="Creatinase/aminopeptidase-like"/>
</dbReference>
<dbReference type="RefSeq" id="WP_260903035.1">
    <property type="nucleotide sequence ID" value="NZ_CP104396.1"/>
</dbReference>
<dbReference type="Proteomes" id="UP001058429">
    <property type="component" value="Chromosome"/>
</dbReference>
<proteinExistence type="predicted"/>
<feature type="domain" description="Peptidase M24" evidence="3">
    <location>
        <begin position="137"/>
        <end position="341"/>
    </location>
</feature>
<dbReference type="PROSITE" id="PS00491">
    <property type="entry name" value="PROLINE_PEPTIDASE"/>
    <property type="match status" value="1"/>
</dbReference>
<keyword evidence="5" id="KW-0031">Aminopeptidase</keyword>
<evidence type="ECO:0000313" key="6">
    <source>
        <dbReference type="Proteomes" id="UP001058429"/>
    </source>
</evidence>
<dbReference type="Gene3D" id="3.90.230.10">
    <property type="entry name" value="Creatinase/methionine aminopeptidase superfamily"/>
    <property type="match status" value="1"/>
</dbReference>
<sequence>MVKMKDRVEKLRLEMARASVDCFLVTEPANIFYFSGFTGDDGLLLITEQNKYVITDARFELQLKKQAETWQHVITRNYLQAACELVAKEKLVALGFEAQLPYWQYDYLDENLTSDLVALPNLLEKIRSVKDRDEIVKIKAACKLAGQSYDYLLTKFQQSTQWTERQLATELDYFMKSNGASDKSFETIVASGLRTAWPHGTASDKLVKKGDLITLDYGYYLNGYTSDVTRTFAYGSQPAEVRTIYQVVDEARALTIQAIKAGVSGKELDRIGRDFISQAGYGEFFNHGMGHGIGLSIHELPNVGARYDDVLQAGQVITIEPGIYLPNIGGVRIEDDILVTEAGYEILTNFGRNYQEL</sequence>
<dbReference type="SUPFAM" id="SSF53092">
    <property type="entry name" value="Creatinase/prolidase N-terminal domain"/>
    <property type="match status" value="1"/>
</dbReference>
<feature type="domain" description="Creatinase N-terminal" evidence="4">
    <location>
        <begin position="7"/>
        <end position="129"/>
    </location>
</feature>
<dbReference type="InterPro" id="IPR000994">
    <property type="entry name" value="Pept_M24"/>
</dbReference>
<dbReference type="InterPro" id="IPR029149">
    <property type="entry name" value="Creatin/AminoP/Spt16_N"/>
</dbReference>
<dbReference type="Gene3D" id="3.40.350.10">
    <property type="entry name" value="Creatinase/prolidase N-terminal domain"/>
    <property type="match status" value="1"/>
</dbReference>
<dbReference type="InterPro" id="IPR001131">
    <property type="entry name" value="Peptidase_M24B_aminopep-P_CS"/>
</dbReference>
<dbReference type="InterPro" id="IPR050659">
    <property type="entry name" value="Peptidase_M24B"/>
</dbReference>
<accession>A0A9Q9J7V7</accession>
<protein>
    <submittedName>
        <fullName evidence="5">Aminopeptidase P family protein</fullName>
    </submittedName>
</protein>
<dbReference type="GO" id="GO:0046872">
    <property type="term" value="F:metal ion binding"/>
    <property type="evidence" value="ECO:0007669"/>
    <property type="project" value="UniProtKB-KW"/>
</dbReference>
<gene>
    <name evidence="5" type="ORF">N4562_06715</name>
</gene>